<evidence type="ECO:0000256" key="5">
    <source>
        <dbReference type="SAM" id="Phobius"/>
    </source>
</evidence>
<proteinExistence type="predicted"/>
<dbReference type="Proteomes" id="UP000194841">
    <property type="component" value="Unassembled WGS sequence"/>
</dbReference>
<evidence type="ECO:0000313" key="6">
    <source>
        <dbReference type="EMBL" id="OUL58781.1"/>
    </source>
</evidence>
<feature type="transmembrane region" description="Helical" evidence="5">
    <location>
        <begin position="68"/>
        <end position="97"/>
    </location>
</feature>
<accession>A0A244CT56</accession>
<dbReference type="Gene3D" id="1.20.120.550">
    <property type="entry name" value="Membrane associated eicosanoid/glutathione metabolism-like domain"/>
    <property type="match status" value="1"/>
</dbReference>
<evidence type="ECO:0000313" key="7">
    <source>
        <dbReference type="Proteomes" id="UP000194841"/>
    </source>
</evidence>
<gene>
    <name evidence="6" type="ORF">B1199_00385</name>
</gene>
<keyword evidence="4 5" id="KW-0472">Membrane</keyword>
<keyword evidence="3 5" id="KW-1133">Transmembrane helix</keyword>
<sequence length="139" mass="15888">MEKWLFLAVLTQVLLTFVVMFIMGRRRFAAAKNKQIELSAFKTMSLESAPEPVIAAGRNFLTQFELPVLFYVAILMCLQLNLTGWFSVGCASVFVISRIIHSVIHLGHNDVVKRYKSFVFGAFVLLVWWMGITVQLMLR</sequence>
<name>A0A244CT56_PSEDV</name>
<evidence type="ECO:0000256" key="2">
    <source>
        <dbReference type="ARBA" id="ARBA00022692"/>
    </source>
</evidence>
<dbReference type="RefSeq" id="WP_086742160.1">
    <property type="nucleotide sequence ID" value="NZ_MWPV01000001.1"/>
</dbReference>
<keyword evidence="7" id="KW-1185">Reference proteome</keyword>
<dbReference type="SUPFAM" id="SSF161084">
    <property type="entry name" value="MAPEG domain-like"/>
    <property type="match status" value="1"/>
</dbReference>
<feature type="transmembrane region" description="Helical" evidence="5">
    <location>
        <begin position="6"/>
        <end position="24"/>
    </location>
</feature>
<keyword evidence="2 5" id="KW-0812">Transmembrane</keyword>
<organism evidence="6 7">
    <name type="scientific">Pseudoalteromonas ulvae</name>
    <dbReference type="NCBI Taxonomy" id="107327"/>
    <lineage>
        <taxon>Bacteria</taxon>
        <taxon>Pseudomonadati</taxon>
        <taxon>Pseudomonadota</taxon>
        <taxon>Gammaproteobacteria</taxon>
        <taxon>Alteromonadales</taxon>
        <taxon>Pseudoalteromonadaceae</taxon>
        <taxon>Pseudoalteromonas</taxon>
    </lineage>
</organism>
<evidence type="ECO:0000256" key="3">
    <source>
        <dbReference type="ARBA" id="ARBA00022989"/>
    </source>
</evidence>
<dbReference type="EMBL" id="MWPV01000001">
    <property type="protein sequence ID" value="OUL58781.1"/>
    <property type="molecule type" value="Genomic_DNA"/>
</dbReference>
<dbReference type="OrthoDB" id="328594at2"/>
<comment type="subcellular location">
    <subcellularLocation>
        <location evidence="1">Membrane</location>
    </subcellularLocation>
</comment>
<feature type="transmembrane region" description="Helical" evidence="5">
    <location>
        <begin position="117"/>
        <end position="138"/>
    </location>
</feature>
<dbReference type="InterPro" id="IPR001129">
    <property type="entry name" value="Membr-assoc_MAPEG"/>
</dbReference>
<reference evidence="6 7" key="1">
    <citation type="submission" date="2017-02" db="EMBL/GenBank/DDBJ databases">
        <title>Pseudoalteromonas ulvae TC14 Genome.</title>
        <authorList>
            <person name="Molmeret M."/>
        </authorList>
    </citation>
    <scope>NUCLEOTIDE SEQUENCE [LARGE SCALE GENOMIC DNA]</scope>
    <source>
        <strain evidence="6">TC14</strain>
    </source>
</reference>
<evidence type="ECO:0000256" key="1">
    <source>
        <dbReference type="ARBA" id="ARBA00004370"/>
    </source>
</evidence>
<dbReference type="InterPro" id="IPR023352">
    <property type="entry name" value="MAPEG-like_dom_sf"/>
</dbReference>
<dbReference type="AlphaFoldDB" id="A0A244CT56"/>
<evidence type="ECO:0000256" key="4">
    <source>
        <dbReference type="ARBA" id="ARBA00023136"/>
    </source>
</evidence>
<dbReference type="Pfam" id="PF01124">
    <property type="entry name" value="MAPEG"/>
    <property type="match status" value="1"/>
</dbReference>
<protein>
    <recommendedName>
        <fullName evidence="8">MAPEG family protein</fullName>
    </recommendedName>
</protein>
<comment type="caution">
    <text evidence="6">The sequence shown here is derived from an EMBL/GenBank/DDBJ whole genome shotgun (WGS) entry which is preliminary data.</text>
</comment>
<evidence type="ECO:0008006" key="8">
    <source>
        <dbReference type="Google" id="ProtNLM"/>
    </source>
</evidence>
<dbReference type="GO" id="GO:0016020">
    <property type="term" value="C:membrane"/>
    <property type="evidence" value="ECO:0007669"/>
    <property type="project" value="UniProtKB-SubCell"/>
</dbReference>